<gene>
    <name evidence="1" type="ORF">GSOID_T00005998001</name>
</gene>
<dbReference type="InParanoid" id="E4WTJ7"/>
<sequence length="447" mass="51376">MDDDLRCLKVNSRHQSDLRWTESDIIVDSDISSEYELVEKEILMWKVSELHLISACDLFPVDYGFGESIYHRAEYFFRNRCLRTLNDGEFHKYGALTDLVLDGTGYYRAHGLKGKVDNLLNLPLSWEETMKRKYSVGIITGFTSPFVEMGKAFELNSASVAGFANGIIWTDHALKNYREKSDWDIETDYEQTNLFDEAVDDMYSQFESLFRNGYLDTENLTIHYAQILMNAYWLVEADGALGLLEFLAFLGDKFFSWLPSIMTSNVYELILIIEDIIISIQQLIYFFMTATGPGEFFPLIHEIFSGAHHFFRKSVLSIIDLQVLAVENNKNFREYGLYGTECKPFAAFLCPLQQAFPVLEDAIIFVNDVYESFFLLVVDFTKIVLARDFINYLDSIFVTVTMTTWIASFPQRFYEDAILKIPSLFEVNATATTLAPVTSLPVNSTVF</sequence>
<reference evidence="1" key="1">
    <citation type="journal article" date="2010" name="Science">
        <title>Plasticity of animal genome architecture unmasked by rapid evolution of a pelagic tunicate.</title>
        <authorList>
            <person name="Denoeud F."/>
            <person name="Henriet S."/>
            <person name="Mungpakdee S."/>
            <person name="Aury J.M."/>
            <person name="Da Silva C."/>
            <person name="Brinkmann H."/>
            <person name="Mikhaleva J."/>
            <person name="Olsen L.C."/>
            <person name="Jubin C."/>
            <person name="Canestro C."/>
            <person name="Bouquet J.M."/>
            <person name="Danks G."/>
            <person name="Poulain J."/>
            <person name="Campsteijn C."/>
            <person name="Adamski M."/>
            <person name="Cross I."/>
            <person name="Yadetie F."/>
            <person name="Muffato M."/>
            <person name="Louis A."/>
            <person name="Butcher S."/>
            <person name="Tsagkogeorga G."/>
            <person name="Konrad A."/>
            <person name="Singh S."/>
            <person name="Jensen M.F."/>
            <person name="Cong E.H."/>
            <person name="Eikeseth-Otteraa H."/>
            <person name="Noel B."/>
            <person name="Anthouard V."/>
            <person name="Porcel B.M."/>
            <person name="Kachouri-Lafond R."/>
            <person name="Nishino A."/>
            <person name="Ugolini M."/>
            <person name="Chourrout P."/>
            <person name="Nishida H."/>
            <person name="Aasland R."/>
            <person name="Huzurbazar S."/>
            <person name="Westhof E."/>
            <person name="Delsuc F."/>
            <person name="Lehrach H."/>
            <person name="Reinhardt R."/>
            <person name="Weissenbach J."/>
            <person name="Roy S.W."/>
            <person name="Artiguenave F."/>
            <person name="Postlethwait J.H."/>
            <person name="Manak J.R."/>
            <person name="Thompson E.M."/>
            <person name="Jaillon O."/>
            <person name="Du Pasquier L."/>
            <person name="Boudinot P."/>
            <person name="Liberles D.A."/>
            <person name="Volff J.N."/>
            <person name="Philippe H."/>
            <person name="Lenhard B."/>
            <person name="Roest Crollius H."/>
            <person name="Wincker P."/>
            <person name="Chourrout D."/>
        </authorList>
    </citation>
    <scope>NUCLEOTIDE SEQUENCE [LARGE SCALE GENOMIC DNA]</scope>
</reference>
<name>E4WTJ7_OIKDI</name>
<dbReference type="Proteomes" id="UP000001307">
    <property type="component" value="Unassembled WGS sequence"/>
</dbReference>
<dbReference type="EMBL" id="FN653016">
    <property type="protein sequence ID" value="CBY06924.1"/>
    <property type="molecule type" value="Genomic_DNA"/>
</dbReference>
<dbReference type="AlphaFoldDB" id="E4WTJ7"/>
<protein>
    <submittedName>
        <fullName evidence="1">Uncharacterized protein</fullName>
    </submittedName>
</protein>
<proteinExistence type="predicted"/>
<dbReference type="OrthoDB" id="10340217at2759"/>
<organism evidence="1">
    <name type="scientific">Oikopleura dioica</name>
    <name type="common">Tunicate</name>
    <dbReference type="NCBI Taxonomy" id="34765"/>
    <lineage>
        <taxon>Eukaryota</taxon>
        <taxon>Metazoa</taxon>
        <taxon>Chordata</taxon>
        <taxon>Tunicata</taxon>
        <taxon>Appendicularia</taxon>
        <taxon>Copelata</taxon>
        <taxon>Oikopleuridae</taxon>
        <taxon>Oikopleura</taxon>
    </lineage>
</organism>
<accession>E4WTJ7</accession>
<evidence type="ECO:0000313" key="2">
    <source>
        <dbReference type="Proteomes" id="UP000001307"/>
    </source>
</evidence>
<keyword evidence="2" id="KW-1185">Reference proteome</keyword>
<evidence type="ECO:0000313" key="1">
    <source>
        <dbReference type="EMBL" id="CBY06924.1"/>
    </source>
</evidence>